<dbReference type="SUPFAM" id="SSF103481">
    <property type="entry name" value="Multidrug resistance efflux transporter EmrE"/>
    <property type="match status" value="1"/>
</dbReference>
<dbReference type="InterPro" id="IPR037185">
    <property type="entry name" value="EmrE-like"/>
</dbReference>
<evidence type="ECO:0000313" key="3">
    <source>
        <dbReference type="Proteomes" id="UP000829401"/>
    </source>
</evidence>
<comment type="subcellular location">
    <subcellularLocation>
        <location evidence="1">Endomembrane system</location>
        <topology evidence="1">Multi-pass membrane protein</topology>
    </subcellularLocation>
</comment>
<dbReference type="OrthoDB" id="2083832at2"/>
<protein>
    <submittedName>
        <fullName evidence="2">Uncharacterized protein</fullName>
    </submittedName>
</protein>
<sequence length="275" mass="29227">MGTTVIIGLLGLIRIASLTAERVSLHGLGRVRQGALATMGVGFGGAAIVLWIFAASQGQLIWIGSTIWTGILYAVAFGLYTISLSDGPVGVVSPWTNAIVVMLWLLHPFGSAWSLLGLALFAIGAWLLTVRQWNRAVLLMILSDALLAIARLIDVANRSQPPIAYAASLFTAIGLWMIVPSVFLGKTQNLAKLFFLKPGLSIVAASTNAIAYITLFAMLRWVNPAVIEALSTMSSVTATIVGVVFLRETHGLRKLASATLMTLGTVCLLIDSHLS</sequence>
<proteinExistence type="predicted"/>
<accession>A0A9E7CZP4</accession>
<dbReference type="RefSeq" id="WP_021295176.1">
    <property type="nucleotide sequence ID" value="NZ_AURB01000046.1"/>
</dbReference>
<gene>
    <name evidence="2" type="ORF">K1I37_20275</name>
</gene>
<dbReference type="Proteomes" id="UP000829401">
    <property type="component" value="Chromosome"/>
</dbReference>
<evidence type="ECO:0000256" key="1">
    <source>
        <dbReference type="ARBA" id="ARBA00004127"/>
    </source>
</evidence>
<dbReference type="EMBL" id="CP080467">
    <property type="protein sequence ID" value="UNO48892.1"/>
    <property type="molecule type" value="Genomic_DNA"/>
</dbReference>
<dbReference type="KEGG" id="aaco:K1I37_20275"/>
<reference evidence="3" key="1">
    <citation type="journal article" date="2022" name="G3 (Bethesda)">
        <title>Unveiling the complete genome sequence of Alicyclobacillus acidoterrestris DSM 3922T, a taint-producing strain.</title>
        <authorList>
            <person name="Leonardo I.C."/>
            <person name="Barreto Crespo M.T."/>
            <person name="Gaspar F.B."/>
        </authorList>
    </citation>
    <scope>NUCLEOTIDE SEQUENCE [LARGE SCALE GENOMIC DNA]</scope>
    <source>
        <strain evidence="3">DSM 3922</strain>
    </source>
</reference>
<dbReference type="STRING" id="1356854.N007_02660"/>
<accession>T0DMX3</accession>
<keyword evidence="3" id="KW-1185">Reference proteome</keyword>
<dbReference type="eggNOG" id="COG0697">
    <property type="taxonomic scope" value="Bacteria"/>
</dbReference>
<evidence type="ECO:0000313" key="2">
    <source>
        <dbReference type="EMBL" id="UNO48892.1"/>
    </source>
</evidence>
<organism evidence="2 3">
    <name type="scientific">Alicyclobacillus acidoterrestris (strain ATCC 49025 / DSM 3922 / CIP 106132 / NCIMB 13137 / GD3B)</name>
    <dbReference type="NCBI Taxonomy" id="1356854"/>
    <lineage>
        <taxon>Bacteria</taxon>
        <taxon>Bacillati</taxon>
        <taxon>Bacillota</taxon>
        <taxon>Bacilli</taxon>
        <taxon>Bacillales</taxon>
        <taxon>Alicyclobacillaceae</taxon>
        <taxon>Alicyclobacillus</taxon>
    </lineage>
</organism>
<name>T0DMX3_ALIAG</name>
<dbReference type="AlphaFoldDB" id="T0DMX3"/>